<accession>A0A9R0D5Y1</accession>
<protein>
    <recommendedName>
        <fullName evidence="3 8">Carbonic anhydrase</fullName>
        <ecNumber evidence="3 8">4.2.1.1</ecNumber>
    </recommendedName>
</protein>
<evidence type="ECO:0000256" key="6">
    <source>
        <dbReference type="ARBA" id="ARBA00023239"/>
    </source>
</evidence>
<dbReference type="AlphaFoldDB" id="A0A9R0D5Y1"/>
<comment type="similarity">
    <text evidence="2 8">Belongs to the alpha-carbonic anhydrase family.</text>
</comment>
<dbReference type="PROSITE" id="PS51144">
    <property type="entry name" value="ALPHA_CA_2"/>
    <property type="match status" value="1"/>
</dbReference>
<dbReference type="GO" id="GO:0008270">
    <property type="term" value="F:zinc ion binding"/>
    <property type="evidence" value="ECO:0007669"/>
    <property type="project" value="UniProtKB-UniRule"/>
</dbReference>
<keyword evidence="10" id="KW-1185">Reference proteome</keyword>
<evidence type="ECO:0000256" key="5">
    <source>
        <dbReference type="ARBA" id="ARBA00022833"/>
    </source>
</evidence>
<comment type="function">
    <text evidence="1 8">Reversible hydration of carbon dioxide.</text>
</comment>
<feature type="chain" id="PRO_5040527712" description="Carbonic anhydrase" evidence="8">
    <location>
        <begin position="18"/>
        <end position="318"/>
    </location>
</feature>
<organism evidence="10 11">
    <name type="scientific">Spodoptera frugiperda</name>
    <name type="common">Fall armyworm</name>
    <dbReference type="NCBI Taxonomy" id="7108"/>
    <lineage>
        <taxon>Eukaryota</taxon>
        <taxon>Metazoa</taxon>
        <taxon>Ecdysozoa</taxon>
        <taxon>Arthropoda</taxon>
        <taxon>Hexapoda</taxon>
        <taxon>Insecta</taxon>
        <taxon>Pterygota</taxon>
        <taxon>Neoptera</taxon>
        <taxon>Endopterygota</taxon>
        <taxon>Lepidoptera</taxon>
        <taxon>Glossata</taxon>
        <taxon>Ditrysia</taxon>
        <taxon>Noctuoidea</taxon>
        <taxon>Noctuidae</taxon>
        <taxon>Amphipyrinae</taxon>
        <taxon>Spodoptera</taxon>
    </lineage>
</organism>
<dbReference type="InterPro" id="IPR036398">
    <property type="entry name" value="CA_dom_sf"/>
</dbReference>
<evidence type="ECO:0000313" key="10">
    <source>
        <dbReference type="Proteomes" id="UP000829999"/>
    </source>
</evidence>
<feature type="domain" description="Alpha-carbonic anhydrase" evidence="9">
    <location>
        <begin position="32"/>
        <end position="280"/>
    </location>
</feature>
<reference evidence="11" key="1">
    <citation type="submission" date="2025-08" db="UniProtKB">
        <authorList>
            <consortium name="RefSeq"/>
        </authorList>
    </citation>
    <scope>IDENTIFICATION</scope>
    <source>
        <tissue evidence="11">Whole larval tissue</tissue>
    </source>
</reference>
<evidence type="ECO:0000256" key="3">
    <source>
        <dbReference type="ARBA" id="ARBA00012925"/>
    </source>
</evidence>
<keyword evidence="6 8" id="KW-0456">Lyase</keyword>
<keyword evidence="5 8" id="KW-0862">Zinc</keyword>
<dbReference type="PROSITE" id="PS00162">
    <property type="entry name" value="ALPHA_CA_1"/>
    <property type="match status" value="1"/>
</dbReference>
<dbReference type="InterPro" id="IPR023561">
    <property type="entry name" value="Carbonic_anhydrase_a-class"/>
</dbReference>
<dbReference type="Gene3D" id="3.10.200.10">
    <property type="entry name" value="Alpha carbonic anhydrase"/>
    <property type="match status" value="1"/>
</dbReference>
<gene>
    <name evidence="11" type="primary">LOC118269971</name>
</gene>
<keyword evidence="4 8" id="KW-0479">Metal-binding</keyword>
<evidence type="ECO:0000259" key="9">
    <source>
        <dbReference type="PROSITE" id="PS51144"/>
    </source>
</evidence>
<dbReference type="RefSeq" id="XP_035441268.1">
    <property type="nucleotide sequence ID" value="XM_035585375.2"/>
</dbReference>
<dbReference type="EC" id="4.2.1.1" evidence="3 8"/>
<dbReference type="GeneID" id="118269971"/>
<evidence type="ECO:0000256" key="7">
    <source>
        <dbReference type="ARBA" id="ARBA00048348"/>
    </source>
</evidence>
<name>A0A9R0D5Y1_SPOFR</name>
<comment type="cofactor">
    <cofactor evidence="8">
        <name>Zn(2+)</name>
        <dbReference type="ChEBI" id="CHEBI:29105"/>
    </cofactor>
</comment>
<dbReference type="GO" id="GO:0004089">
    <property type="term" value="F:carbonate dehydratase activity"/>
    <property type="evidence" value="ECO:0007669"/>
    <property type="project" value="UniProtKB-UniRule"/>
</dbReference>
<feature type="signal peptide" evidence="8">
    <location>
        <begin position="1"/>
        <end position="17"/>
    </location>
</feature>
<dbReference type="Proteomes" id="UP000829999">
    <property type="component" value="Chromosome 30"/>
</dbReference>
<comment type="catalytic activity">
    <reaction evidence="7 8">
        <text>hydrogencarbonate + H(+) = CO2 + H2O</text>
        <dbReference type="Rhea" id="RHEA:10748"/>
        <dbReference type="ChEBI" id="CHEBI:15377"/>
        <dbReference type="ChEBI" id="CHEBI:15378"/>
        <dbReference type="ChEBI" id="CHEBI:16526"/>
        <dbReference type="ChEBI" id="CHEBI:17544"/>
        <dbReference type="EC" id="4.2.1.1"/>
    </reaction>
</comment>
<keyword evidence="8" id="KW-0732">Signal</keyword>
<sequence length="318" mass="36181">MLIFVVILSQFLLELAAVNVTPETKISSTSNFIWSYDDESKWPGKLCQSGGKRQSPIDIRTDDVVRDFRKEFIKYGPLKFTGYKKVLTTGINNGHTIQFSTEGEDLMHPLISGGPLKYRYRLEQLHFHWLSEHAVNGVKYPMEIHFVHVRADLTVNQALHRKDGLAIVSVFGNVQSELDDSDLHMGEVMTHVPKLMRPGNRLSGVLLDMSKLLNVDKSSYYTYAGSLTSPDCNEAVIWIIFTTPIVLTDAQYRMFANIGIVRHNFRSLQKVNQQVVYMPVEVKVKVPHIVQFFVDVGRAVTDFFKNFGTFVSNGIHVR</sequence>
<dbReference type="PANTHER" id="PTHR18952:SF265">
    <property type="entry name" value="CARBONIC ANHYDRASE"/>
    <property type="match status" value="1"/>
</dbReference>
<dbReference type="PANTHER" id="PTHR18952">
    <property type="entry name" value="CARBONIC ANHYDRASE"/>
    <property type="match status" value="1"/>
</dbReference>
<evidence type="ECO:0000256" key="8">
    <source>
        <dbReference type="RuleBase" id="RU367011"/>
    </source>
</evidence>
<dbReference type="OrthoDB" id="429145at2759"/>
<dbReference type="SUPFAM" id="SSF51069">
    <property type="entry name" value="Carbonic anhydrase"/>
    <property type="match status" value="1"/>
</dbReference>
<evidence type="ECO:0000256" key="1">
    <source>
        <dbReference type="ARBA" id="ARBA00002904"/>
    </source>
</evidence>
<dbReference type="SMART" id="SM01057">
    <property type="entry name" value="Carb_anhydrase"/>
    <property type="match status" value="1"/>
</dbReference>
<evidence type="ECO:0000256" key="4">
    <source>
        <dbReference type="ARBA" id="ARBA00022723"/>
    </source>
</evidence>
<dbReference type="InterPro" id="IPR018338">
    <property type="entry name" value="Carbonic_anhydrase_a-class_CS"/>
</dbReference>
<proteinExistence type="inferred from homology"/>
<dbReference type="Pfam" id="PF00194">
    <property type="entry name" value="Carb_anhydrase"/>
    <property type="match status" value="1"/>
</dbReference>
<evidence type="ECO:0000313" key="11">
    <source>
        <dbReference type="RefSeq" id="XP_035441268.1"/>
    </source>
</evidence>
<dbReference type="InterPro" id="IPR001148">
    <property type="entry name" value="CA_dom"/>
</dbReference>
<evidence type="ECO:0000256" key="2">
    <source>
        <dbReference type="ARBA" id="ARBA00010718"/>
    </source>
</evidence>
<dbReference type="CDD" id="cd00326">
    <property type="entry name" value="alpha_CA"/>
    <property type="match status" value="1"/>
</dbReference>